<reference evidence="1 2" key="1">
    <citation type="submission" date="2017-04" db="EMBL/GenBank/DDBJ databases">
        <title>Draft genome sequence of Tuber borchii Vittad., a whitish edible truffle.</title>
        <authorList>
            <consortium name="DOE Joint Genome Institute"/>
            <person name="Murat C."/>
            <person name="Kuo A."/>
            <person name="Barry K.W."/>
            <person name="Clum A."/>
            <person name="Dockter R.B."/>
            <person name="Fauchery L."/>
            <person name="Iotti M."/>
            <person name="Kohler A."/>
            <person name="Labutti K."/>
            <person name="Lindquist E.A."/>
            <person name="Lipzen A."/>
            <person name="Ohm R.A."/>
            <person name="Wang M."/>
            <person name="Grigoriev I.V."/>
            <person name="Zambonelli A."/>
            <person name="Martin F.M."/>
        </authorList>
    </citation>
    <scope>NUCLEOTIDE SEQUENCE [LARGE SCALE GENOMIC DNA]</scope>
    <source>
        <strain evidence="1 2">Tbo3840</strain>
    </source>
</reference>
<comment type="caution">
    <text evidence="1">The sequence shown here is derived from an EMBL/GenBank/DDBJ whole genome shotgun (WGS) entry which is preliminary data.</text>
</comment>
<proteinExistence type="predicted"/>
<organism evidence="1 2">
    <name type="scientific">Tuber borchii</name>
    <name type="common">White truffle</name>
    <dbReference type="NCBI Taxonomy" id="42251"/>
    <lineage>
        <taxon>Eukaryota</taxon>
        <taxon>Fungi</taxon>
        <taxon>Dikarya</taxon>
        <taxon>Ascomycota</taxon>
        <taxon>Pezizomycotina</taxon>
        <taxon>Pezizomycetes</taxon>
        <taxon>Pezizales</taxon>
        <taxon>Tuberaceae</taxon>
        <taxon>Tuber</taxon>
    </lineage>
</organism>
<dbReference type="EMBL" id="NESQ01000409">
    <property type="protein sequence ID" value="PUU73151.1"/>
    <property type="molecule type" value="Genomic_DNA"/>
</dbReference>
<accession>A0A2T6ZCC8</accession>
<dbReference type="AlphaFoldDB" id="A0A2T6ZCC8"/>
<keyword evidence="2" id="KW-1185">Reference proteome</keyword>
<protein>
    <submittedName>
        <fullName evidence="1">Uncharacterized protein</fullName>
    </submittedName>
</protein>
<evidence type="ECO:0000313" key="2">
    <source>
        <dbReference type="Proteomes" id="UP000244722"/>
    </source>
</evidence>
<name>A0A2T6ZCC8_TUBBO</name>
<dbReference type="OrthoDB" id="5479211at2759"/>
<sequence length="203" mass="22915">MVRRSPETVRTTKLSKHITEIGMTAKRYFELKVYIKSIILPGTPAFESKRIDSKDQVYRLWPKNALQEIGPRFFPRGGNGLVWPEERARISRAVHQVIRALAAKIKLNYKVELVVAGNGTGDGVEMARDNEHYEGGDADDTDPEEDVVMADEKVLPEEQGNGVMIMIDQNDQAEKRMEEEMETTAIELEGLFALMQACLQIPP</sequence>
<gene>
    <name evidence="1" type="ORF">B9Z19DRAFT_1164626</name>
</gene>
<evidence type="ECO:0000313" key="1">
    <source>
        <dbReference type="EMBL" id="PUU73151.1"/>
    </source>
</evidence>
<dbReference type="Proteomes" id="UP000244722">
    <property type="component" value="Unassembled WGS sequence"/>
</dbReference>